<dbReference type="AlphaFoldDB" id="X5H4L2"/>
<dbReference type="OrthoDB" id="7366154at2"/>
<evidence type="ECO:0000313" key="8">
    <source>
        <dbReference type="Proteomes" id="UP000023755"/>
    </source>
</evidence>
<keyword evidence="3 5" id="KW-1133">Transmembrane helix</keyword>
<dbReference type="InterPro" id="IPR026264">
    <property type="entry name" value="VirB8/PtlE"/>
</dbReference>
<dbReference type="CDD" id="cd16424">
    <property type="entry name" value="VirB8"/>
    <property type="match status" value="1"/>
</dbReference>
<proteinExistence type="predicted"/>
<dbReference type="InterPro" id="IPR032710">
    <property type="entry name" value="NTF2-like_dom_sf"/>
</dbReference>
<dbReference type="STRING" id="1286528.NHE_0705"/>
<comment type="subcellular location">
    <subcellularLocation>
        <location evidence="1">Membrane</location>
        <topology evidence="1">Single-pass membrane protein</topology>
    </subcellularLocation>
</comment>
<keyword evidence="4 5" id="KW-0472">Membrane</keyword>
<dbReference type="SUPFAM" id="SSF54427">
    <property type="entry name" value="NTF2-like"/>
    <property type="match status" value="1"/>
</dbReference>
<gene>
    <name evidence="7" type="ORF">NHE_0705</name>
</gene>
<dbReference type="KEGG" id="nhm:NHE_0705"/>
<dbReference type="InterPro" id="IPR007430">
    <property type="entry name" value="VirB8"/>
</dbReference>
<keyword evidence="2 5" id="KW-0812">Transmembrane</keyword>
<dbReference type="GO" id="GO:0030255">
    <property type="term" value="P:protein secretion by the type IV secretion system"/>
    <property type="evidence" value="ECO:0007669"/>
    <property type="project" value="InterPro"/>
</dbReference>
<dbReference type="Proteomes" id="UP000023755">
    <property type="component" value="Chromosome"/>
</dbReference>
<keyword evidence="8" id="KW-1185">Reference proteome</keyword>
<evidence type="ECO:0000256" key="1">
    <source>
        <dbReference type="ARBA" id="ARBA00004167"/>
    </source>
</evidence>
<evidence type="ECO:0000256" key="4">
    <source>
        <dbReference type="ARBA" id="ARBA00023136"/>
    </source>
</evidence>
<dbReference type="HOGENOM" id="CLU_068461_1_1_5"/>
<dbReference type="GO" id="GO:0016020">
    <property type="term" value="C:membrane"/>
    <property type="evidence" value="ECO:0007669"/>
    <property type="project" value="UniProtKB-SubCell"/>
</dbReference>
<sequence>MASFFKGKSEESQKVEHWYEERVGRVTLQRNFLIVMSLGVLLVLVLSVFTLFAVSTSRTIEPFVIEVSKKSGIVTHLDPATVKEYSANRAITNYFATQYVKAREVFHPATYRYDYYTTVRVFSSPEVYSFFKSSLDLDNPASPLNAYSDVVDSKYEIRSIRHLDKDTIQIRISISFATSNGRVRTVDRLISLGYTYMDLELSEEDRQLNPLGFVVVSFQVDDDRS</sequence>
<protein>
    <submittedName>
        <fullName evidence="7">VirB8 family protein</fullName>
    </submittedName>
</protein>
<evidence type="ECO:0000256" key="3">
    <source>
        <dbReference type="ARBA" id="ARBA00022989"/>
    </source>
</evidence>
<dbReference type="Pfam" id="PF04335">
    <property type="entry name" value="VirB8"/>
    <property type="match status" value="1"/>
</dbReference>
<name>X5H4L2_9RICK</name>
<evidence type="ECO:0000256" key="2">
    <source>
        <dbReference type="ARBA" id="ARBA00022692"/>
    </source>
</evidence>
<reference evidence="7 8" key="1">
    <citation type="submission" date="2014-03" db="EMBL/GenBank/DDBJ databases">
        <title>Sequencing and Comparison of Genomes and Transcriptome Profiles of Human Ehrlichiosis Agents.</title>
        <authorList>
            <person name="Lin M."/>
            <person name="Daugherty S.C."/>
            <person name="Nagaraj S."/>
            <person name="Cheng Z."/>
            <person name="Xiong Q."/>
            <person name="Lin F.-Y."/>
            <person name="Sengamalay N."/>
            <person name="Ott S."/>
            <person name="Godinez A."/>
            <person name="Tallon L.J."/>
            <person name="Sadzewicz L."/>
            <person name="Fraser C.M."/>
            <person name="Dunning Hotopp J.C."/>
            <person name="Rikihisa Y."/>
        </authorList>
    </citation>
    <scope>NUCLEOTIDE SEQUENCE [LARGE SCALE GENOMIC DNA]</scope>
    <source>
        <strain evidence="7 8">Oregon</strain>
    </source>
</reference>
<dbReference type="Gene3D" id="3.10.450.230">
    <property type="entry name" value="VirB8 protein"/>
    <property type="match status" value="1"/>
</dbReference>
<dbReference type="PIRSF" id="PIRSF003299">
    <property type="entry name" value="VirB8_PtlE"/>
    <property type="match status" value="1"/>
</dbReference>
<accession>X5H4L2</accession>
<dbReference type="RefSeq" id="WP_038559910.1">
    <property type="nucleotide sequence ID" value="NZ_CP007481.1"/>
</dbReference>
<evidence type="ECO:0000256" key="5">
    <source>
        <dbReference type="SAM" id="Phobius"/>
    </source>
</evidence>
<feature type="transmembrane region" description="Helical" evidence="5">
    <location>
        <begin position="32"/>
        <end position="54"/>
    </location>
</feature>
<evidence type="ECO:0000313" key="7">
    <source>
        <dbReference type="EMBL" id="AHX11638.1"/>
    </source>
</evidence>
<dbReference type="EMBL" id="CP007481">
    <property type="protein sequence ID" value="AHX11638.1"/>
    <property type="molecule type" value="Genomic_DNA"/>
</dbReference>
<evidence type="ECO:0000259" key="6">
    <source>
        <dbReference type="Pfam" id="PF04335"/>
    </source>
</evidence>
<feature type="domain" description="Bacterial virulence protein VirB8" evidence="6">
    <location>
        <begin position="16"/>
        <end position="223"/>
    </location>
</feature>
<organism evidence="7 8">
    <name type="scientific">Neorickettsia helminthoeca str. Oregon</name>
    <dbReference type="NCBI Taxonomy" id="1286528"/>
    <lineage>
        <taxon>Bacteria</taxon>
        <taxon>Pseudomonadati</taxon>
        <taxon>Pseudomonadota</taxon>
        <taxon>Alphaproteobacteria</taxon>
        <taxon>Rickettsiales</taxon>
        <taxon>Anaplasmataceae</taxon>
        <taxon>Neorickettsia</taxon>
    </lineage>
</organism>